<evidence type="ECO:0000256" key="9">
    <source>
        <dbReference type="RuleBase" id="RU364151"/>
    </source>
</evidence>
<keyword evidence="5 9" id="KW-0010">Activator</keyword>
<feature type="compositionally biased region" description="Polar residues" evidence="10">
    <location>
        <begin position="309"/>
        <end position="319"/>
    </location>
</feature>
<feature type="region of interest" description="Disordered" evidence="10">
    <location>
        <begin position="250"/>
        <end position="319"/>
    </location>
</feature>
<reference evidence="11 12" key="1">
    <citation type="submission" date="2018-06" db="EMBL/GenBank/DDBJ databases">
        <title>Complete Genomes of Monosporascus.</title>
        <authorList>
            <person name="Robinson A.J."/>
            <person name="Natvig D.O."/>
        </authorList>
    </citation>
    <scope>NUCLEOTIDE SEQUENCE [LARGE SCALE GENOMIC DNA]</scope>
    <source>
        <strain evidence="11 12">CBS 110550</strain>
    </source>
</reference>
<dbReference type="GO" id="GO:0006357">
    <property type="term" value="P:regulation of transcription by RNA polymerase II"/>
    <property type="evidence" value="ECO:0007669"/>
    <property type="project" value="InterPro"/>
</dbReference>
<sequence>MSFNPQTPQSPSQFSPSNVDHSSSMNSSMTSITTTLPTPAHSVNGHSAADGSHDYSMTDDLPTKRKRPFDDMGDQEQKKVHLEDPRKLAHFASSPCLSEDLFEKFNLAGIAAEVARTKPNGEKNALRKTYKGHIKSLGVNGHFDVDKKDPFDPDGFLAMCAVPESEWYVHEVQGKNIELGFPDRVKSDLLKATTMAKGPISKELWDNSVLGDLALSNVPKKAVQDQGIKATAPSTPAGSTAGVTTKLSKLQAPQADRMRRNIKKRSYQDSSFEGYGDGFLDDGETGYSTGEGDDRSSKLKRRKQVNPDHPSSTIRFTDR</sequence>
<gene>
    <name evidence="9" type="primary">MED19</name>
    <name evidence="11" type="ORF">DL764_010103</name>
</gene>
<keyword evidence="7 9" id="KW-0539">Nucleus</keyword>
<dbReference type="OrthoDB" id="2160599at2759"/>
<evidence type="ECO:0000256" key="1">
    <source>
        <dbReference type="ARBA" id="ARBA00004123"/>
    </source>
</evidence>
<evidence type="ECO:0000256" key="3">
    <source>
        <dbReference type="ARBA" id="ARBA00019615"/>
    </source>
</evidence>
<evidence type="ECO:0000256" key="2">
    <source>
        <dbReference type="ARBA" id="ARBA00009259"/>
    </source>
</evidence>
<dbReference type="STRING" id="155417.A0A4Q4STE9"/>
<keyword evidence="12" id="KW-1185">Reference proteome</keyword>
<evidence type="ECO:0000256" key="10">
    <source>
        <dbReference type="SAM" id="MobiDB-lite"/>
    </source>
</evidence>
<feature type="region of interest" description="Disordered" evidence="10">
    <location>
        <begin position="1"/>
        <end position="81"/>
    </location>
</feature>
<proteinExistence type="inferred from homology"/>
<comment type="function">
    <text evidence="9">Component of the Mediator complex, a coactivator involved in the regulated transcription of nearly all RNA polymerase II-dependent genes. Mediator functions as a bridge to convey information from gene-specific regulatory proteins to the basal RNA polymerase II transcription machinery. Mediator is recruited to promoters by direct interactions with regulatory proteins and serves as a scaffold for the assembly of a functional preinitiation complex with RNA polymerase II and the general transcription factors.</text>
</comment>
<dbReference type="Proteomes" id="UP000293360">
    <property type="component" value="Unassembled WGS sequence"/>
</dbReference>
<dbReference type="Pfam" id="PF08633">
    <property type="entry name" value="Rox3"/>
    <property type="match status" value="1"/>
</dbReference>
<evidence type="ECO:0000313" key="11">
    <source>
        <dbReference type="EMBL" id="RYO78658.1"/>
    </source>
</evidence>
<comment type="subcellular location">
    <subcellularLocation>
        <location evidence="1 9">Nucleus</location>
    </subcellularLocation>
</comment>
<dbReference type="EMBL" id="QJNU01001174">
    <property type="protein sequence ID" value="RYO78658.1"/>
    <property type="molecule type" value="Genomic_DNA"/>
</dbReference>
<evidence type="ECO:0000256" key="8">
    <source>
        <dbReference type="ARBA" id="ARBA00032018"/>
    </source>
</evidence>
<evidence type="ECO:0000313" key="12">
    <source>
        <dbReference type="Proteomes" id="UP000293360"/>
    </source>
</evidence>
<evidence type="ECO:0000256" key="6">
    <source>
        <dbReference type="ARBA" id="ARBA00023163"/>
    </source>
</evidence>
<evidence type="ECO:0000256" key="7">
    <source>
        <dbReference type="ARBA" id="ARBA00023242"/>
    </source>
</evidence>
<dbReference type="GO" id="GO:0016592">
    <property type="term" value="C:mediator complex"/>
    <property type="evidence" value="ECO:0007669"/>
    <property type="project" value="InterPro"/>
</dbReference>
<evidence type="ECO:0000256" key="4">
    <source>
        <dbReference type="ARBA" id="ARBA00023015"/>
    </source>
</evidence>
<keyword evidence="6 9" id="KW-0804">Transcription</keyword>
<keyword evidence="4 9" id="KW-0805">Transcription regulation</keyword>
<dbReference type="AlphaFoldDB" id="A0A4Q4STE9"/>
<comment type="caution">
    <text evidence="11">The sequence shown here is derived from an EMBL/GenBank/DDBJ whole genome shotgun (WGS) entry which is preliminary data.</text>
</comment>
<comment type="similarity">
    <text evidence="2 9">Belongs to the Mediator complex subunit 19 family.</text>
</comment>
<dbReference type="GO" id="GO:0003712">
    <property type="term" value="F:transcription coregulator activity"/>
    <property type="evidence" value="ECO:0007669"/>
    <property type="project" value="InterPro"/>
</dbReference>
<name>A0A4Q4STE9_9PEZI</name>
<accession>A0A4Q4STE9</accession>
<dbReference type="InterPro" id="IPR013942">
    <property type="entry name" value="Mediator_Med19_fun"/>
</dbReference>
<comment type="subunit">
    <text evidence="9">Component of the Mediator complex.</text>
</comment>
<feature type="compositionally biased region" description="Low complexity" evidence="10">
    <location>
        <begin position="1"/>
        <end position="35"/>
    </location>
</feature>
<evidence type="ECO:0000256" key="5">
    <source>
        <dbReference type="ARBA" id="ARBA00023159"/>
    </source>
</evidence>
<protein>
    <recommendedName>
        <fullName evidence="3 9">Mediator of RNA polymerase II transcription subunit 19</fullName>
    </recommendedName>
    <alternativeName>
        <fullName evidence="8 9">Mediator complex subunit 19</fullName>
    </alternativeName>
</protein>
<organism evidence="11 12">
    <name type="scientific">Monosporascus ibericus</name>
    <dbReference type="NCBI Taxonomy" id="155417"/>
    <lineage>
        <taxon>Eukaryota</taxon>
        <taxon>Fungi</taxon>
        <taxon>Dikarya</taxon>
        <taxon>Ascomycota</taxon>
        <taxon>Pezizomycotina</taxon>
        <taxon>Sordariomycetes</taxon>
        <taxon>Xylariomycetidae</taxon>
        <taxon>Xylariales</taxon>
        <taxon>Xylariales incertae sedis</taxon>
        <taxon>Monosporascus</taxon>
    </lineage>
</organism>